<protein>
    <submittedName>
        <fullName evidence="1">Uncharacterized protein</fullName>
    </submittedName>
</protein>
<accession>A0A1X7V7N7</accession>
<reference evidence="1" key="1">
    <citation type="submission" date="2017-05" db="UniProtKB">
        <authorList>
            <consortium name="EnsemblMetazoa"/>
        </authorList>
    </citation>
    <scope>IDENTIFICATION</scope>
</reference>
<dbReference type="InParanoid" id="A0A1X7V7N7"/>
<organism evidence="1">
    <name type="scientific">Amphimedon queenslandica</name>
    <name type="common">Sponge</name>
    <dbReference type="NCBI Taxonomy" id="400682"/>
    <lineage>
        <taxon>Eukaryota</taxon>
        <taxon>Metazoa</taxon>
        <taxon>Porifera</taxon>
        <taxon>Demospongiae</taxon>
        <taxon>Heteroscleromorpha</taxon>
        <taxon>Haplosclerida</taxon>
        <taxon>Niphatidae</taxon>
        <taxon>Amphimedon</taxon>
    </lineage>
</organism>
<evidence type="ECO:0000313" key="1">
    <source>
        <dbReference type="EnsemblMetazoa" id="Aqu2.1.36300_001"/>
    </source>
</evidence>
<sequence length="181" mass="20866">MHRPRVMALFKYFRPTTSHEMPRNSTDPMLEIPVAVSKKSGNRRREYVKVPQSEKLSVGGYASENGVAPAVHYFKGRNLKESTVRLEKLVSNEAYGETSIYYDGKLQKKVVLSDGQSIGMKLVLEERGVDTRNMKADDMRVVLGNHHDFKRDKTALEYSLHEKHQKEIYLPKFHCELNLIE</sequence>
<dbReference type="EnsemblMetazoa" id="Aqu2.1.36300_001">
    <property type="protein sequence ID" value="Aqu2.1.36300_001"/>
    <property type="gene ID" value="Aqu2.1.36300"/>
</dbReference>
<name>A0A1X7V7N7_AMPQE</name>
<proteinExistence type="predicted"/>
<dbReference type="AlphaFoldDB" id="A0A1X7V7N7"/>